<dbReference type="PROSITE" id="PS50918">
    <property type="entry name" value="WWE"/>
    <property type="match status" value="1"/>
</dbReference>
<dbReference type="Proteomes" id="UP000683925">
    <property type="component" value="Unassembled WGS sequence"/>
</dbReference>
<dbReference type="OMA" id="MINEQIE"/>
<sequence length="1202" mass="142556">MNNIIKLKINLDQNDQKQSILEILEKLQGEIILEYDSQKQNALIQNQNLIVEQNDIFNLDLQNQLQQDPQWHKQHFNQAIGISKKLKFIAVHNLMKNHFYQKAQLSQIKIYPDWSLSEYRTNQQLNVNQQNLLNQINMQIQSSIVFSVFCKNEIQKASKIGFLWKSLDKLAKILDTNQENLLIGDIKEPHEQVICLKRLVFILNFNQNVQQQQQDPLIQQKQVLLNSFIQDNFNIHTIVFSIKKPKCSRIELKEIVSEIVKQHQNINIKVGYNRFDISSFLKLAYLEIEQYDDYYNVDQQFQQEIQDRASKILRLNIQDKLNFENYICKLPLITNSSINFKHCQHGIKLNNSIQKIKQFAAQVNIHLKQLKSSSLYLKVDQTLTYYLEQIGMEQKKQILKKLFMDITQQQYILSINDIKVQNIEVLVYFNRVLNNDIITLEQVLNETLSKLQVYNLQLNELNQLELTIDQFQQKYCALVHVEINKIVCLIHSKHLNQMLSLLDSKKQQSLLSYKPKSKLHTLQIYQDYKNKIVQQSQEILSIKLSQSGEFIYLECPTNNMAVLEIFSKYEKILDNQLLEIPIGINKMEAKYLYRNCQKEIQIASDEQIFELLFNFNEYQTPTDSGEMKQVEIKKQNNKNQFINFLTKEVNFDTNLTCEVFIKFNSKINVNQKIIFQKEDKVHSNIIGIREYFQYCQKQKLPFKQLGVLLEDVKDIFPKLLQGFMCSDQTKFQQLTIFVDNLKLKPLYEQELINSLVTSMRETFQDFQWQWSDGRQYNDYDDAMINEQIEVAYQSYKADNKKNELMLRFPYSYQPGTHTVDVNKGTILDHASGQVKMLKQKDGLYYIGNEQADDILSQYINERIQMKKYQFTVFLKKYLILFKSKDEMYQINLDTKYKRRLRREIKTDKYFQFIHEFIKQKQTAETPQETPNPNNQIYCRAKAFLNQAQDIEQGKQNQAEKIKQAIQNIIEKHVITFEIILPSTNDQIYFSFLNYLNNNALQIEGEFNQNQSIQIKTFEKNQQLILEVLEFLQQIPQDWNPSSYQSLYYFDDLQPDLGEVKQAFPFLDIKTIQLVQNYDMWAKYQSTKYKMKNQNEELMLFGYRKDCAQEEIGRVTLSLSFDHHTGPYVKCGKTVAYIKDNYCESQKGEKQIIVVQVLLGQVQELKQQFLISDYSENNFREGDYYYIKGNRIYPKFIITLKDQ</sequence>
<accession>A0A8S1UDC8</accession>
<protein>
    <recommendedName>
        <fullName evidence="2">WWE domain-containing protein</fullName>
    </recommendedName>
</protein>
<dbReference type="EMBL" id="CAJJDP010000041">
    <property type="protein sequence ID" value="CAD8162334.1"/>
    <property type="molecule type" value="Genomic_DNA"/>
</dbReference>
<evidence type="ECO:0000313" key="4">
    <source>
        <dbReference type="Proteomes" id="UP000683925"/>
    </source>
</evidence>
<evidence type="ECO:0000313" key="3">
    <source>
        <dbReference type="EMBL" id="CAD8162334.1"/>
    </source>
</evidence>
<comment type="caution">
    <text evidence="3">The sequence shown here is derived from an EMBL/GenBank/DDBJ whole genome shotgun (WGS) entry which is preliminary data.</text>
</comment>
<dbReference type="InterPro" id="IPR004170">
    <property type="entry name" value="WWE_dom"/>
</dbReference>
<evidence type="ECO:0000256" key="1">
    <source>
        <dbReference type="SAM" id="Coils"/>
    </source>
</evidence>
<proteinExistence type="predicted"/>
<dbReference type="AlphaFoldDB" id="A0A8S1UDC8"/>
<keyword evidence="4" id="KW-1185">Reference proteome</keyword>
<evidence type="ECO:0000259" key="2">
    <source>
        <dbReference type="PROSITE" id="PS50918"/>
    </source>
</evidence>
<gene>
    <name evidence="3" type="ORF">POCTA_138.1.T0410193</name>
</gene>
<keyword evidence="1" id="KW-0175">Coiled coil</keyword>
<feature type="domain" description="WWE" evidence="2">
    <location>
        <begin position="754"/>
        <end position="839"/>
    </location>
</feature>
<feature type="coiled-coil region" evidence="1">
    <location>
        <begin position="444"/>
        <end position="474"/>
    </location>
</feature>
<reference evidence="3" key="1">
    <citation type="submission" date="2021-01" db="EMBL/GenBank/DDBJ databases">
        <authorList>
            <consortium name="Genoscope - CEA"/>
            <person name="William W."/>
        </authorList>
    </citation>
    <scope>NUCLEOTIDE SEQUENCE</scope>
</reference>
<name>A0A8S1UDC8_PAROT</name>
<organism evidence="3 4">
    <name type="scientific">Paramecium octaurelia</name>
    <dbReference type="NCBI Taxonomy" id="43137"/>
    <lineage>
        <taxon>Eukaryota</taxon>
        <taxon>Sar</taxon>
        <taxon>Alveolata</taxon>
        <taxon>Ciliophora</taxon>
        <taxon>Intramacronucleata</taxon>
        <taxon>Oligohymenophorea</taxon>
        <taxon>Peniculida</taxon>
        <taxon>Parameciidae</taxon>
        <taxon>Paramecium</taxon>
    </lineage>
</organism>
<dbReference type="OrthoDB" id="302133at2759"/>